<protein>
    <submittedName>
        <fullName evidence="1">DUF1697 domain-containing protein</fullName>
    </submittedName>
</protein>
<dbReference type="AlphaFoldDB" id="A0A2U8QXS2"/>
<dbReference type="PANTHER" id="PTHR36439:SF1">
    <property type="entry name" value="DUF1697 DOMAIN-CONTAINING PROTEIN"/>
    <property type="match status" value="1"/>
</dbReference>
<reference evidence="1 2" key="1">
    <citation type="submission" date="2018-05" db="EMBL/GenBank/DDBJ databases">
        <title>Flavobacterium sp. MEBiC07310.</title>
        <authorList>
            <person name="Baek K."/>
        </authorList>
    </citation>
    <scope>NUCLEOTIDE SEQUENCE [LARGE SCALE GENOMIC DNA]</scope>
    <source>
        <strain evidence="1 2">MEBiC07310</strain>
    </source>
</reference>
<gene>
    <name evidence="1" type="ORF">DI487_14930</name>
</gene>
<dbReference type="RefSeq" id="WP_109570358.1">
    <property type="nucleotide sequence ID" value="NZ_CP029463.1"/>
</dbReference>
<name>A0A2U8QXS2_9FLAO</name>
<dbReference type="EMBL" id="CP029463">
    <property type="protein sequence ID" value="AWM15020.1"/>
    <property type="molecule type" value="Genomic_DNA"/>
</dbReference>
<keyword evidence="2" id="KW-1185">Reference proteome</keyword>
<evidence type="ECO:0000313" key="2">
    <source>
        <dbReference type="Proteomes" id="UP000245429"/>
    </source>
</evidence>
<accession>A0A2U8QXS2</accession>
<organism evidence="1 2">
    <name type="scientific">Flavobacterium sediminis</name>
    <dbReference type="NCBI Taxonomy" id="2201181"/>
    <lineage>
        <taxon>Bacteria</taxon>
        <taxon>Pseudomonadati</taxon>
        <taxon>Bacteroidota</taxon>
        <taxon>Flavobacteriia</taxon>
        <taxon>Flavobacteriales</taxon>
        <taxon>Flavobacteriaceae</taxon>
        <taxon>Flavobacterium</taxon>
    </lineage>
</organism>
<dbReference type="KEGG" id="fse:DI487_14930"/>
<dbReference type="InterPro" id="IPR012545">
    <property type="entry name" value="DUF1697"/>
</dbReference>
<evidence type="ECO:0000313" key="1">
    <source>
        <dbReference type="EMBL" id="AWM15020.1"/>
    </source>
</evidence>
<proteinExistence type="predicted"/>
<sequence>MKTYISILRGINVSGKNSIKMDALKKLYQNLGFKNISTYVQSGNVIFSSEYNDPKKIEDILTSQIKQEFGFTVPVIVLTIEELKDSIQNNPFQKDKEEAFIYFTFLASEPSNFNKENIYNKKAENEAIAIKERIVYLYCPNGYGRTKLTNTFLENILKVTATTRNFKTTNRLLEIAEQLK</sequence>
<dbReference type="Pfam" id="PF08002">
    <property type="entry name" value="DUF1697"/>
    <property type="match status" value="1"/>
</dbReference>
<dbReference type="SUPFAM" id="SSF160379">
    <property type="entry name" value="SP0830-like"/>
    <property type="match status" value="1"/>
</dbReference>
<dbReference type="OrthoDB" id="9806494at2"/>
<dbReference type="Gene3D" id="3.30.70.1280">
    <property type="entry name" value="SP0830-like domains"/>
    <property type="match status" value="1"/>
</dbReference>
<dbReference type="PANTHER" id="PTHR36439">
    <property type="entry name" value="BLL4334 PROTEIN"/>
    <property type="match status" value="1"/>
</dbReference>
<dbReference type="PIRSF" id="PIRSF008502">
    <property type="entry name" value="UCP008502"/>
    <property type="match status" value="1"/>
</dbReference>
<dbReference type="Proteomes" id="UP000245429">
    <property type="component" value="Chromosome"/>
</dbReference>